<dbReference type="InterPro" id="IPR011989">
    <property type="entry name" value="ARM-like"/>
</dbReference>
<proteinExistence type="predicted"/>
<evidence type="ECO:0008006" key="4">
    <source>
        <dbReference type="Google" id="ProtNLM"/>
    </source>
</evidence>
<dbReference type="OrthoDB" id="436262at2759"/>
<dbReference type="GO" id="GO:0000779">
    <property type="term" value="C:condensed chromosome, centromeric region"/>
    <property type="evidence" value="ECO:0007669"/>
    <property type="project" value="TreeGrafter"/>
</dbReference>
<dbReference type="InterPro" id="IPR026971">
    <property type="entry name" value="CND1/NCAPD3"/>
</dbReference>
<evidence type="ECO:0000256" key="1">
    <source>
        <dbReference type="ARBA" id="ARBA00023067"/>
    </source>
</evidence>
<evidence type="ECO:0000313" key="2">
    <source>
        <dbReference type="EMBL" id="VEL12058.1"/>
    </source>
</evidence>
<dbReference type="GO" id="GO:0042393">
    <property type="term" value="F:histone binding"/>
    <property type="evidence" value="ECO:0007669"/>
    <property type="project" value="TreeGrafter"/>
</dbReference>
<dbReference type="Proteomes" id="UP000784294">
    <property type="component" value="Unassembled WGS sequence"/>
</dbReference>
<comment type="caution">
    <text evidence="2">The sequence shown here is derived from an EMBL/GenBank/DDBJ whole genome shotgun (WGS) entry which is preliminary data.</text>
</comment>
<gene>
    <name evidence="2" type="ORF">PXEA_LOCUS5498</name>
</gene>
<dbReference type="GO" id="GO:0000796">
    <property type="term" value="C:condensin complex"/>
    <property type="evidence" value="ECO:0007669"/>
    <property type="project" value="TreeGrafter"/>
</dbReference>
<dbReference type="SUPFAM" id="SSF48371">
    <property type="entry name" value="ARM repeat"/>
    <property type="match status" value="1"/>
</dbReference>
<sequence>MLQCYPHMGNCLLAVVRGFLEEEKLSGTEICSYSSADLERDSQATHHFSTFLFEVAAQYPSMAQSILPLLRPRLDEDPYQMRNCALSVIGEVLRGFARREQLDSKERMQRDKLLDLLQEHIHDVNSFVRAKALQIWHNIVTTGVGYYIFFYVEKLGF</sequence>
<protein>
    <recommendedName>
        <fullName evidence="4">Condensin complex subunit 1 C-terminal domain-containing protein</fullName>
    </recommendedName>
</protein>
<dbReference type="GO" id="GO:0010032">
    <property type="term" value="P:meiotic chromosome condensation"/>
    <property type="evidence" value="ECO:0007669"/>
    <property type="project" value="TreeGrafter"/>
</dbReference>
<dbReference type="AlphaFoldDB" id="A0A448WHN2"/>
<evidence type="ECO:0000313" key="3">
    <source>
        <dbReference type="Proteomes" id="UP000784294"/>
    </source>
</evidence>
<keyword evidence="1" id="KW-0226">DNA condensation</keyword>
<dbReference type="PANTHER" id="PTHR14222:SF2">
    <property type="entry name" value="CONDENSIN COMPLEX SUBUNIT 1"/>
    <property type="match status" value="1"/>
</dbReference>
<dbReference type="PANTHER" id="PTHR14222">
    <property type="entry name" value="CONDENSIN"/>
    <property type="match status" value="1"/>
</dbReference>
<dbReference type="GO" id="GO:0007076">
    <property type="term" value="P:mitotic chromosome condensation"/>
    <property type="evidence" value="ECO:0007669"/>
    <property type="project" value="InterPro"/>
</dbReference>
<dbReference type="InterPro" id="IPR016024">
    <property type="entry name" value="ARM-type_fold"/>
</dbReference>
<reference evidence="2" key="1">
    <citation type="submission" date="2018-11" db="EMBL/GenBank/DDBJ databases">
        <authorList>
            <consortium name="Pathogen Informatics"/>
        </authorList>
    </citation>
    <scope>NUCLEOTIDE SEQUENCE</scope>
</reference>
<dbReference type="Gene3D" id="1.25.10.10">
    <property type="entry name" value="Leucine-rich Repeat Variant"/>
    <property type="match status" value="1"/>
</dbReference>
<name>A0A448WHN2_9PLAT</name>
<accession>A0A448WHN2</accession>
<dbReference type="EMBL" id="CAAALY010013642">
    <property type="protein sequence ID" value="VEL12058.1"/>
    <property type="molecule type" value="Genomic_DNA"/>
</dbReference>
<organism evidence="2 3">
    <name type="scientific">Protopolystoma xenopodis</name>
    <dbReference type="NCBI Taxonomy" id="117903"/>
    <lineage>
        <taxon>Eukaryota</taxon>
        <taxon>Metazoa</taxon>
        <taxon>Spiralia</taxon>
        <taxon>Lophotrochozoa</taxon>
        <taxon>Platyhelminthes</taxon>
        <taxon>Monogenea</taxon>
        <taxon>Polyopisthocotylea</taxon>
        <taxon>Polystomatidea</taxon>
        <taxon>Polystomatidae</taxon>
        <taxon>Protopolystoma</taxon>
    </lineage>
</organism>
<keyword evidence="3" id="KW-1185">Reference proteome</keyword>